<organism evidence="2 3">
    <name type="scientific">Aspergillus vadensis (strain CBS 113365 / IMI 142717 / IBT 24658)</name>
    <dbReference type="NCBI Taxonomy" id="1448311"/>
    <lineage>
        <taxon>Eukaryota</taxon>
        <taxon>Fungi</taxon>
        <taxon>Dikarya</taxon>
        <taxon>Ascomycota</taxon>
        <taxon>Pezizomycotina</taxon>
        <taxon>Eurotiomycetes</taxon>
        <taxon>Eurotiomycetidae</taxon>
        <taxon>Eurotiales</taxon>
        <taxon>Aspergillaceae</taxon>
        <taxon>Aspergillus</taxon>
        <taxon>Aspergillus subgen. Circumdati</taxon>
    </lineage>
</organism>
<dbReference type="Proteomes" id="UP000248405">
    <property type="component" value="Unassembled WGS sequence"/>
</dbReference>
<dbReference type="GeneID" id="37217674"/>
<feature type="compositionally biased region" description="Basic and acidic residues" evidence="1">
    <location>
        <begin position="80"/>
        <end position="113"/>
    </location>
</feature>
<accession>A0A319BXL5</accession>
<protein>
    <submittedName>
        <fullName evidence="2">Uncharacterized protein</fullName>
    </submittedName>
</protein>
<dbReference type="RefSeq" id="XP_025561652.1">
    <property type="nucleotide sequence ID" value="XM_025713082.1"/>
</dbReference>
<dbReference type="AlphaFoldDB" id="A0A319BXL5"/>
<reference evidence="2" key="1">
    <citation type="submission" date="2016-12" db="EMBL/GenBank/DDBJ databases">
        <title>The genomes of Aspergillus section Nigri reveals drivers in fungal speciation.</title>
        <authorList>
            <consortium name="DOE Joint Genome Institute"/>
            <person name="Vesth T.C."/>
            <person name="Nybo J."/>
            <person name="Theobald S."/>
            <person name="Brandl J."/>
            <person name="Frisvad J.C."/>
            <person name="Nielsen K.F."/>
            <person name="Lyhne E.K."/>
            <person name="Kogle M.E."/>
            <person name="Kuo A."/>
            <person name="Riley R."/>
            <person name="Clum A."/>
            <person name="Nolan M."/>
            <person name="Lipzen A."/>
            <person name="Salamov A."/>
            <person name="Henrissat B."/>
            <person name="Wiebenga A."/>
            <person name="De Vries R.P."/>
            <person name="Grigoriev I.V."/>
            <person name="Mortensen U.H."/>
            <person name="Andersen M.R."/>
            <person name="Baker S.E."/>
        </authorList>
    </citation>
    <scope>NUCLEOTIDE SEQUENCE [LARGE SCALE GENOMIC DNA]</scope>
    <source>
        <strain evidence="2">CBS 113365</strain>
    </source>
</reference>
<evidence type="ECO:0000256" key="1">
    <source>
        <dbReference type="SAM" id="MobiDB-lite"/>
    </source>
</evidence>
<proteinExistence type="predicted"/>
<dbReference type="OrthoDB" id="10360803at2759"/>
<evidence type="ECO:0000313" key="3">
    <source>
        <dbReference type="Proteomes" id="UP000248405"/>
    </source>
</evidence>
<keyword evidence="3" id="KW-1185">Reference proteome</keyword>
<sequence length="130" mass="14588">MRIKLTDGRLLTVRRCIKLRIWLHASKISEEEDFYLLEDVDDVIPNAFGAHAILGQGSSIHEGMGSGQPPSLSPVFSSPKTKEDRDKQDKRHAEAKREASEAERKRCETEVAKGRAARQSRGNHDPGARR</sequence>
<dbReference type="EMBL" id="KZ821628">
    <property type="protein sequence ID" value="PYH67858.1"/>
    <property type="molecule type" value="Genomic_DNA"/>
</dbReference>
<name>A0A319BXL5_ASPVC</name>
<feature type="compositionally biased region" description="Polar residues" evidence="1">
    <location>
        <begin position="68"/>
        <end position="79"/>
    </location>
</feature>
<feature type="region of interest" description="Disordered" evidence="1">
    <location>
        <begin position="57"/>
        <end position="130"/>
    </location>
</feature>
<gene>
    <name evidence="2" type="ORF">BO88DRAFT_72150</name>
</gene>
<evidence type="ECO:0000313" key="2">
    <source>
        <dbReference type="EMBL" id="PYH67858.1"/>
    </source>
</evidence>